<feature type="compositionally biased region" description="Low complexity" evidence="1">
    <location>
        <begin position="994"/>
        <end position="1004"/>
    </location>
</feature>
<accession>A0A9W9WAT1</accession>
<feature type="transmembrane region" description="Helical" evidence="2">
    <location>
        <begin position="139"/>
        <end position="159"/>
    </location>
</feature>
<proteinExistence type="predicted"/>
<feature type="transmembrane region" description="Helical" evidence="2">
    <location>
        <begin position="608"/>
        <end position="635"/>
    </location>
</feature>
<gene>
    <name evidence="3" type="ORF">N7509_000548</name>
</gene>
<reference evidence="3" key="2">
    <citation type="journal article" date="2023" name="IMA Fungus">
        <title>Comparative genomic study of the Penicillium genus elucidates a diverse pangenome and 15 lateral gene transfer events.</title>
        <authorList>
            <person name="Petersen C."/>
            <person name="Sorensen T."/>
            <person name="Nielsen M.R."/>
            <person name="Sondergaard T.E."/>
            <person name="Sorensen J.L."/>
            <person name="Fitzpatrick D.A."/>
            <person name="Frisvad J.C."/>
            <person name="Nielsen K.L."/>
        </authorList>
    </citation>
    <scope>NUCLEOTIDE SEQUENCE</scope>
    <source>
        <strain evidence="3">IBT 29677</strain>
    </source>
</reference>
<feature type="transmembrane region" description="Helical" evidence="2">
    <location>
        <begin position="1083"/>
        <end position="1105"/>
    </location>
</feature>
<dbReference type="RefSeq" id="XP_056493767.1">
    <property type="nucleotide sequence ID" value="XM_056625185.1"/>
</dbReference>
<dbReference type="EMBL" id="JAPZBU010000003">
    <property type="protein sequence ID" value="KAJ5413921.1"/>
    <property type="molecule type" value="Genomic_DNA"/>
</dbReference>
<evidence type="ECO:0000256" key="1">
    <source>
        <dbReference type="SAM" id="MobiDB-lite"/>
    </source>
</evidence>
<feature type="transmembrane region" description="Helical" evidence="2">
    <location>
        <begin position="720"/>
        <end position="742"/>
    </location>
</feature>
<dbReference type="Proteomes" id="UP001147747">
    <property type="component" value="Unassembled WGS sequence"/>
</dbReference>
<protein>
    <submittedName>
        <fullName evidence="3">Uncharacterized protein</fullName>
    </submittedName>
</protein>
<feature type="transmembrane region" description="Helical" evidence="2">
    <location>
        <begin position="70"/>
        <end position="92"/>
    </location>
</feature>
<keyword evidence="2" id="KW-1133">Transmembrane helix</keyword>
<feature type="region of interest" description="Disordered" evidence="1">
    <location>
        <begin position="994"/>
        <end position="1017"/>
    </location>
</feature>
<dbReference type="OrthoDB" id="3248909at2759"/>
<dbReference type="Pfam" id="PF11915">
    <property type="entry name" value="DUF3433"/>
    <property type="match status" value="2"/>
</dbReference>
<reference evidence="3" key="1">
    <citation type="submission" date="2022-12" db="EMBL/GenBank/DDBJ databases">
        <authorList>
            <person name="Petersen C."/>
        </authorList>
    </citation>
    <scope>NUCLEOTIDE SEQUENCE</scope>
    <source>
        <strain evidence="3">IBT 29677</strain>
    </source>
</reference>
<feature type="transmembrane region" description="Helical" evidence="2">
    <location>
        <begin position="30"/>
        <end position="49"/>
    </location>
</feature>
<evidence type="ECO:0000313" key="3">
    <source>
        <dbReference type="EMBL" id="KAJ5413921.1"/>
    </source>
</evidence>
<dbReference type="GeneID" id="81364165"/>
<dbReference type="PANTHER" id="PTHR37544">
    <property type="entry name" value="SPRAY-RELATED"/>
    <property type="match status" value="1"/>
</dbReference>
<evidence type="ECO:0000256" key="2">
    <source>
        <dbReference type="SAM" id="Phobius"/>
    </source>
</evidence>
<dbReference type="InterPro" id="IPR021840">
    <property type="entry name" value="DUF3433"/>
</dbReference>
<feature type="region of interest" description="Disordered" evidence="1">
    <location>
        <begin position="1181"/>
        <end position="1221"/>
    </location>
</feature>
<organism evidence="3 4">
    <name type="scientific">Penicillium cosmopolitanum</name>
    <dbReference type="NCBI Taxonomy" id="1131564"/>
    <lineage>
        <taxon>Eukaryota</taxon>
        <taxon>Fungi</taxon>
        <taxon>Dikarya</taxon>
        <taxon>Ascomycota</taxon>
        <taxon>Pezizomycotina</taxon>
        <taxon>Eurotiomycetes</taxon>
        <taxon>Eurotiomycetidae</taxon>
        <taxon>Eurotiales</taxon>
        <taxon>Aspergillaceae</taxon>
        <taxon>Penicillium</taxon>
    </lineage>
</organism>
<name>A0A9W9WAT1_9EURO</name>
<feature type="compositionally biased region" description="Basic residues" evidence="1">
    <location>
        <begin position="1005"/>
        <end position="1017"/>
    </location>
</feature>
<feature type="compositionally biased region" description="Basic and acidic residues" evidence="1">
    <location>
        <begin position="1196"/>
        <end position="1206"/>
    </location>
</feature>
<feature type="compositionally biased region" description="Polar residues" evidence="1">
    <location>
        <begin position="1"/>
        <end position="18"/>
    </location>
</feature>
<feature type="compositionally biased region" description="Polar residues" evidence="1">
    <location>
        <begin position="1212"/>
        <end position="1221"/>
    </location>
</feature>
<dbReference type="PANTHER" id="PTHR37544:SF3">
    <property type="entry name" value="SPRAY"/>
    <property type="match status" value="1"/>
</dbReference>
<dbReference type="AlphaFoldDB" id="A0A9W9WAT1"/>
<keyword evidence="2" id="KW-0472">Membrane</keyword>
<feature type="transmembrane region" description="Helical" evidence="2">
    <location>
        <begin position="112"/>
        <end position="132"/>
    </location>
</feature>
<keyword evidence="4" id="KW-1185">Reference proteome</keyword>
<comment type="caution">
    <text evidence="3">The sequence shown here is derived from an EMBL/GenBank/DDBJ whole genome shotgun (WGS) entry which is preliminary data.</text>
</comment>
<feature type="transmembrane region" description="Helical" evidence="2">
    <location>
        <begin position="498"/>
        <end position="516"/>
    </location>
</feature>
<feature type="transmembrane region" description="Helical" evidence="2">
    <location>
        <begin position="650"/>
        <end position="671"/>
    </location>
</feature>
<feature type="region of interest" description="Disordered" evidence="1">
    <location>
        <begin position="1"/>
        <end position="20"/>
    </location>
</feature>
<evidence type="ECO:0000313" key="4">
    <source>
        <dbReference type="Proteomes" id="UP001147747"/>
    </source>
</evidence>
<sequence length="1221" mass="135201">MAESDNGPTGRTIPSSKQRPWLPTSLRRPYLSALALFFILMAISIEALRQYSNRHHGLIHVRSYEDLARFTSGVYTYVPTAFAILAVALWNVCALDVLRLEPFFQLAKPNGVPGDILFTNYCFFYGIMAPIMAIRNRHWIVAAVSSTSIILRMMLPSVLSGLVDLDEPNIVFARHLDTWPSLVSLESQNTLLAHAANHLGNNASTHVDTFFAYQVPGYSMPPISMPAHSRPGTGTSTWELNQDIYWSDISCVEAQPIKVIPGKILDSQDGTPLLEWQIRNLSLRSSSGTEAASNCEIKISLNSTYPPNDRLPQLMYWEPLGSYGNSSAIFTWNGDGCTPFSLFGIYIDVNPTLNNLSSKASVFGCTSTYLRTNADITLPANTSIATATNISTSTTSLTSTDLGLAEFQRMLFTRLSLDGRRRLDQRESDFASFADAQSDRISLTQYQKDIGETWNQHFVASMNRFFNTTADPSRIAAKHSTWTIVYSVTSQTATLAEALLLSAALLLLVMFFLYPLRPSFLRSDPGPIAAQCALVTDMFTSLNHITDSGMDFCRATPRQLRRFSRSLWCKLVDGPNGKHIEITPRQGQAATVDNRAPRRMQLNTRPHFLTPLWFLIECLLMTGVLITFGIAFQFIRLDKFDTSDSTGTTVLWLFLDYGPTVVASMISSLFVSVHRHIGSIEPWVQLREGMATSKESLAANFGSHTSLTIWRQFRDKRPPLLVILSVICIFDFGLTIASSGMFEPSVDTWMDHTEVITAQYNTSAFGNPNIRTEFSGTNLISDVLLIGKPMLSWNTANLSFYPLGIDDPDAEYVDRAIYTARTRGVGVELQCGQASYSHSSSNASFWNYNSSVGTTKSSCTAEVQSPVALDTSSRTYNGSLYFSAALNSSRACQRSFAVGLEEINNTEIAHGGFATVFYCSPKLILGDFRLEFDLDGVVSHHQPIHASSITSGQMFQNASDSLSSFNDAFMRYAQIDNSWNALVTSQVYNILGSGSASRGSSSPHSHSHRPTHKHHHNLLPTTESQKQALVMRTVQLAYQTAFSSYISLQRDLYLSPLTSSGNTNTSVPATVTFAAWYIEPSNITIVVIIVILSVDLAILMGVFWLRHGHYSGPPFPRSIGSLIPWVLHSRMLNDVRGTSTWSEEKRNEHLQKLGHRYKFGNLGSADGRVGLDYDEKPAIEEEDHELATFGPPRRSRSSEPDIHLADDGGTLLNHSAHSSGT</sequence>
<keyword evidence="2" id="KW-0812">Transmembrane</keyword>